<proteinExistence type="predicted"/>
<dbReference type="AlphaFoldDB" id="A0A9D2R8H2"/>
<reference evidence="1" key="1">
    <citation type="journal article" date="2021" name="PeerJ">
        <title>Extensive microbial diversity within the chicken gut microbiome revealed by metagenomics and culture.</title>
        <authorList>
            <person name="Gilroy R."/>
            <person name="Ravi A."/>
            <person name="Getino M."/>
            <person name="Pursley I."/>
            <person name="Horton D.L."/>
            <person name="Alikhan N.F."/>
            <person name="Baker D."/>
            <person name="Gharbi K."/>
            <person name="Hall N."/>
            <person name="Watson M."/>
            <person name="Adriaenssens E.M."/>
            <person name="Foster-Nyarko E."/>
            <person name="Jarju S."/>
            <person name="Secka A."/>
            <person name="Antonio M."/>
            <person name="Oren A."/>
            <person name="Chaudhuri R.R."/>
            <person name="La Ragione R."/>
            <person name="Hildebrand F."/>
            <person name="Pallen M.J."/>
        </authorList>
    </citation>
    <scope>NUCLEOTIDE SEQUENCE</scope>
    <source>
        <strain evidence="1">ChiW19-6364</strain>
    </source>
</reference>
<dbReference type="NCBIfam" id="TIGR01484">
    <property type="entry name" value="HAD-SF-IIB"/>
    <property type="match status" value="1"/>
</dbReference>
<keyword evidence="1" id="KW-0378">Hydrolase</keyword>
<dbReference type="EMBL" id="DWUX01000073">
    <property type="protein sequence ID" value="HJD39160.1"/>
    <property type="molecule type" value="Genomic_DNA"/>
</dbReference>
<dbReference type="SFLD" id="SFLDS00003">
    <property type="entry name" value="Haloacid_Dehalogenase"/>
    <property type="match status" value="1"/>
</dbReference>
<dbReference type="PANTHER" id="PTHR10000:SF55">
    <property type="entry name" value="5-AMINO-6-(5-PHOSPHO-D-RIBITYLAMINO)URACIL PHOSPHATASE YCSE"/>
    <property type="match status" value="1"/>
</dbReference>
<dbReference type="SUPFAM" id="SSF56784">
    <property type="entry name" value="HAD-like"/>
    <property type="match status" value="1"/>
</dbReference>
<comment type="caution">
    <text evidence="1">The sequence shown here is derived from an EMBL/GenBank/DDBJ whole genome shotgun (WGS) entry which is preliminary data.</text>
</comment>
<evidence type="ECO:0000313" key="2">
    <source>
        <dbReference type="Proteomes" id="UP000823850"/>
    </source>
</evidence>
<dbReference type="InterPro" id="IPR023214">
    <property type="entry name" value="HAD_sf"/>
</dbReference>
<dbReference type="GO" id="GO:0000287">
    <property type="term" value="F:magnesium ion binding"/>
    <property type="evidence" value="ECO:0007669"/>
    <property type="project" value="TreeGrafter"/>
</dbReference>
<dbReference type="CDD" id="cd07516">
    <property type="entry name" value="HAD_Pase"/>
    <property type="match status" value="1"/>
</dbReference>
<reference evidence="1" key="2">
    <citation type="submission" date="2021-04" db="EMBL/GenBank/DDBJ databases">
        <authorList>
            <person name="Gilroy R."/>
        </authorList>
    </citation>
    <scope>NUCLEOTIDE SEQUENCE</scope>
    <source>
        <strain evidence="1">ChiW19-6364</strain>
    </source>
</reference>
<dbReference type="Gene3D" id="3.40.50.1000">
    <property type="entry name" value="HAD superfamily/HAD-like"/>
    <property type="match status" value="1"/>
</dbReference>
<dbReference type="GO" id="GO:0005829">
    <property type="term" value="C:cytosol"/>
    <property type="evidence" value="ECO:0007669"/>
    <property type="project" value="TreeGrafter"/>
</dbReference>
<dbReference type="PANTHER" id="PTHR10000">
    <property type="entry name" value="PHOSPHOSERINE PHOSPHATASE"/>
    <property type="match status" value="1"/>
</dbReference>
<gene>
    <name evidence="1" type="ORF">H9913_03965</name>
</gene>
<name>A0A9D2R8H2_9FIRM</name>
<dbReference type="InterPro" id="IPR006379">
    <property type="entry name" value="HAD-SF_hydro_IIB"/>
</dbReference>
<dbReference type="Proteomes" id="UP000823850">
    <property type="component" value="Unassembled WGS sequence"/>
</dbReference>
<dbReference type="InterPro" id="IPR000150">
    <property type="entry name" value="Cof"/>
</dbReference>
<dbReference type="GO" id="GO:0016791">
    <property type="term" value="F:phosphatase activity"/>
    <property type="evidence" value="ECO:0007669"/>
    <property type="project" value="UniProtKB-ARBA"/>
</dbReference>
<accession>A0A9D2R8H2</accession>
<protein>
    <submittedName>
        <fullName evidence="1">Cof-type HAD-IIB family hydrolase</fullName>
    </submittedName>
</protein>
<dbReference type="InterPro" id="IPR036412">
    <property type="entry name" value="HAD-like_sf"/>
</dbReference>
<organism evidence="1 2">
    <name type="scientific">Candidatus Blautia stercoripullorum</name>
    <dbReference type="NCBI Taxonomy" id="2838502"/>
    <lineage>
        <taxon>Bacteria</taxon>
        <taxon>Bacillati</taxon>
        <taxon>Bacillota</taxon>
        <taxon>Clostridia</taxon>
        <taxon>Lachnospirales</taxon>
        <taxon>Lachnospiraceae</taxon>
        <taxon>Blautia</taxon>
    </lineage>
</organism>
<sequence length="256" mass="28735">MRKIKMIVTDLDGTLLNEEHTLSGKAAEILKTASSLGIQILIATGRSWNTASRLLEKTEGVCAFVLLNGAEFRDPRGRLLFHEPIEPESAEKILDYLLEQKIGFEINTERGDFATDTDLCAADPIEKLESFGKSLPVLHKIFVFSESPEKLENARKYFSRSKALTITSSADWNLEITSYRARKGIMVERAAAYYGISKEQILIFGDGENDISMFERFPHTRAMGNALPKLKTLAEKEIGTNRTDSVAYEIQKLLKL</sequence>
<evidence type="ECO:0000313" key="1">
    <source>
        <dbReference type="EMBL" id="HJD39160.1"/>
    </source>
</evidence>
<dbReference type="Pfam" id="PF08282">
    <property type="entry name" value="Hydrolase_3"/>
    <property type="match status" value="1"/>
</dbReference>
<dbReference type="SFLD" id="SFLDG01140">
    <property type="entry name" value="C2.B:_Phosphomannomutase_and_P"/>
    <property type="match status" value="1"/>
</dbReference>
<dbReference type="NCBIfam" id="TIGR00099">
    <property type="entry name" value="Cof-subfamily"/>
    <property type="match status" value="1"/>
</dbReference>
<dbReference type="Gene3D" id="3.30.1240.10">
    <property type="match status" value="1"/>
</dbReference>